<dbReference type="OrthoDB" id="5592979at2759"/>
<comment type="subcellular location">
    <subcellularLocation>
        <location evidence="1">Endosome</location>
    </subcellularLocation>
</comment>
<comment type="similarity">
    <text evidence="2">Belongs to the SNF7 family.</text>
</comment>
<dbReference type="AlphaFoldDB" id="A0A976M8Z7"/>
<evidence type="ECO:0000313" key="5">
    <source>
        <dbReference type="Proteomes" id="UP000244803"/>
    </source>
</evidence>
<dbReference type="GO" id="GO:0009898">
    <property type="term" value="C:cytoplasmic side of plasma membrane"/>
    <property type="evidence" value="ECO:0007669"/>
    <property type="project" value="TreeGrafter"/>
</dbReference>
<evidence type="ECO:0000256" key="2">
    <source>
        <dbReference type="ARBA" id="ARBA00006190"/>
    </source>
</evidence>
<dbReference type="GO" id="GO:0006900">
    <property type="term" value="P:vesicle budding from membrane"/>
    <property type="evidence" value="ECO:0007669"/>
    <property type="project" value="TreeGrafter"/>
</dbReference>
<reference evidence="4" key="1">
    <citation type="submission" date="2022-07" db="EMBL/GenBank/DDBJ databases">
        <title>Evaluation of T. orientalis genome assembly methods using nanopore sequencing and analysis of variation between genomes.</title>
        <authorList>
            <person name="Yam J."/>
            <person name="Micallef M.L."/>
            <person name="Liu M."/>
            <person name="Djordjevic S.P."/>
            <person name="Bogema D.R."/>
            <person name="Jenkins C."/>
        </authorList>
    </citation>
    <scope>NUCLEOTIDE SEQUENCE</scope>
    <source>
        <strain evidence="4">Fish Creek</strain>
    </source>
</reference>
<evidence type="ECO:0000256" key="3">
    <source>
        <dbReference type="ARBA" id="ARBA00022753"/>
    </source>
</evidence>
<dbReference type="EMBL" id="CP056067">
    <property type="protein sequence ID" value="UKJ89446.2"/>
    <property type="molecule type" value="Genomic_DNA"/>
</dbReference>
<dbReference type="GO" id="GO:0005771">
    <property type="term" value="C:multivesicular body"/>
    <property type="evidence" value="ECO:0007669"/>
    <property type="project" value="TreeGrafter"/>
</dbReference>
<evidence type="ECO:0000256" key="1">
    <source>
        <dbReference type="ARBA" id="ARBA00004177"/>
    </source>
</evidence>
<dbReference type="PANTHER" id="PTHR22761">
    <property type="entry name" value="CHARGED MULTIVESICULAR BODY PROTEIN"/>
    <property type="match status" value="1"/>
</dbReference>
<gene>
    <name evidence="4" type="ORF">MACJ_002697</name>
</gene>
<organism evidence="4 5">
    <name type="scientific">Theileria orientalis</name>
    <dbReference type="NCBI Taxonomy" id="68886"/>
    <lineage>
        <taxon>Eukaryota</taxon>
        <taxon>Sar</taxon>
        <taxon>Alveolata</taxon>
        <taxon>Apicomplexa</taxon>
        <taxon>Aconoidasida</taxon>
        <taxon>Piroplasmida</taxon>
        <taxon>Theileriidae</taxon>
        <taxon>Theileria</taxon>
    </lineage>
</organism>
<dbReference type="Gene3D" id="1.10.287.1060">
    <property type="entry name" value="ESAT-6-like"/>
    <property type="match status" value="1"/>
</dbReference>
<protein>
    <submittedName>
        <fullName evidence="4">Endosome sorting protein</fullName>
    </submittedName>
</protein>
<dbReference type="InterPro" id="IPR005024">
    <property type="entry name" value="Snf7_fam"/>
</dbReference>
<sequence>MVFGFRKNKNSPVRDVSKSKKECVDKAIECNSKGERATALGHLKRKKLFTDELNKLRVSLLALESQNIALEGAQMQHMALSALTNSLNAQKYLQSTVNSSKFEDLIDDLEETKEVQQEVFDTMTQTLSISTLEFEDELNELAKADGSIDRTLNELPVPPNSVKVNTNQRA</sequence>
<dbReference type="GO" id="GO:0000815">
    <property type="term" value="C:ESCRT III complex"/>
    <property type="evidence" value="ECO:0007669"/>
    <property type="project" value="TreeGrafter"/>
</dbReference>
<dbReference type="Proteomes" id="UP000244803">
    <property type="component" value="Chromosome 4"/>
</dbReference>
<accession>A0A976M8Z7</accession>
<name>A0A976M8Z7_THEOR</name>
<proteinExistence type="inferred from homology"/>
<dbReference type="Pfam" id="PF03357">
    <property type="entry name" value="Snf7"/>
    <property type="match status" value="1"/>
</dbReference>
<dbReference type="GO" id="GO:0032511">
    <property type="term" value="P:late endosome to vacuole transport via multivesicular body sorting pathway"/>
    <property type="evidence" value="ECO:0007669"/>
    <property type="project" value="TreeGrafter"/>
</dbReference>
<keyword evidence="3" id="KW-0967">Endosome</keyword>
<evidence type="ECO:0000313" key="4">
    <source>
        <dbReference type="EMBL" id="UKJ89446.2"/>
    </source>
</evidence>
<dbReference type="PANTHER" id="PTHR22761:SF10">
    <property type="entry name" value="GH13992P"/>
    <property type="match status" value="1"/>
</dbReference>